<dbReference type="Pfam" id="PF03009">
    <property type="entry name" value="GDPD"/>
    <property type="match status" value="1"/>
</dbReference>
<gene>
    <name evidence="1" type="ORF">GMA64_03715</name>
</gene>
<dbReference type="GO" id="GO:0006629">
    <property type="term" value="P:lipid metabolic process"/>
    <property type="evidence" value="ECO:0007669"/>
    <property type="project" value="InterPro"/>
</dbReference>
<dbReference type="SUPFAM" id="SSF51695">
    <property type="entry name" value="PLC-like phosphodiesterases"/>
    <property type="match status" value="1"/>
</dbReference>
<comment type="caution">
    <text evidence="1">The sequence shown here is derived from an EMBL/GenBank/DDBJ whole genome shotgun (WGS) entry which is preliminary data.</text>
</comment>
<dbReference type="GO" id="GO:0008081">
    <property type="term" value="F:phosphoric diester hydrolase activity"/>
    <property type="evidence" value="ECO:0007669"/>
    <property type="project" value="InterPro"/>
</dbReference>
<dbReference type="PANTHER" id="PTHR46211">
    <property type="entry name" value="GLYCEROPHOSPHORYL DIESTER PHOSPHODIESTERASE"/>
    <property type="match status" value="1"/>
</dbReference>
<accession>A0A6I3NIF7</accession>
<reference evidence="1" key="1">
    <citation type="journal article" date="2019" name="Nat. Med.">
        <title>A library of human gut bacterial isolates paired with longitudinal multiomics data enables mechanistic microbiome research.</title>
        <authorList>
            <person name="Poyet M."/>
            <person name="Groussin M."/>
            <person name="Gibbons S.M."/>
            <person name="Avila-Pacheco J."/>
            <person name="Jiang X."/>
            <person name="Kearney S.M."/>
            <person name="Perrotta A.R."/>
            <person name="Berdy B."/>
            <person name="Zhao S."/>
            <person name="Lieberman T.D."/>
            <person name="Swanson P.K."/>
            <person name="Smith M."/>
            <person name="Roesemann S."/>
            <person name="Alexander J.E."/>
            <person name="Rich S.A."/>
            <person name="Livny J."/>
            <person name="Vlamakis H."/>
            <person name="Clish C."/>
            <person name="Bullock K."/>
            <person name="Deik A."/>
            <person name="Scott J."/>
            <person name="Pierce K.A."/>
            <person name="Xavier R.J."/>
            <person name="Alm E.J."/>
        </authorList>
    </citation>
    <scope>NUCLEOTIDE SEQUENCE</scope>
    <source>
        <strain evidence="1">BIOML-A179</strain>
    </source>
</reference>
<dbReference type="InterPro" id="IPR030395">
    <property type="entry name" value="GP_PDE_dom"/>
</dbReference>
<dbReference type="PROSITE" id="PS51704">
    <property type="entry name" value="GP_PDE"/>
    <property type="match status" value="1"/>
</dbReference>
<evidence type="ECO:0000313" key="1">
    <source>
        <dbReference type="EMBL" id="MTL93628.1"/>
    </source>
</evidence>
<dbReference type="PANTHER" id="PTHR46211:SF1">
    <property type="entry name" value="GLYCEROPHOSPHODIESTER PHOSPHODIESTERASE, CYTOPLASMIC"/>
    <property type="match status" value="1"/>
</dbReference>
<dbReference type="RefSeq" id="WP_129821573.1">
    <property type="nucleotide sequence ID" value="NZ_RCYV01000013.1"/>
</dbReference>
<name>A0A6I3NIF7_9FIRM</name>
<organism evidence="1">
    <name type="scientific">Turicibacter sanguinis</name>
    <dbReference type="NCBI Taxonomy" id="154288"/>
    <lineage>
        <taxon>Bacteria</taxon>
        <taxon>Bacillati</taxon>
        <taxon>Bacillota</taxon>
        <taxon>Erysipelotrichia</taxon>
        <taxon>Erysipelotrichales</taxon>
        <taxon>Turicibacteraceae</taxon>
        <taxon>Turicibacter</taxon>
    </lineage>
</organism>
<sequence>MYKKYFLLDVLKQRGKCKLPSNETSRYLEVLLVENNQPINLSHCQVEIIPSQESVEILKDRMGTILIKILDSMNKDSKLQLNIYQQELLRVTTSFEVEFEKKEEVMNRNLVQNPQGLFHKTEIRMIAHRGLSALAPENTLPAYELAGKYGYFGAECDIHETADGEFILMHDDSINRMTNGSGSPSHYTKDELKAFQIADSTYPHLKIPTLQEYLNVCKCQGLVPVIEVKRIGIQSIATLLNQIEKWGLLSNCIIITFHREVATEIRKLDKNIGLQWLADLTKENIDYCAKHQMNIDCHKKNVTKDLIDYAHSVGILVNVWTVDEAKEMVNLIEMGTDFITTNSLLYRQSIRGNGKCESYSMKNRIDYLRCLNPFLIESHGNIIQDGTFKWHDESHIFEMQGTKQAPATLEINLPQLYKGDVVTVSCEYLNLSGQSLSISYGTTKKEFEQVVPSTLVDDWGYAEVQFLTLKDFQSMREETSMVLIGASDSKSHFMIRNVNVKIDYM</sequence>
<protein>
    <submittedName>
        <fullName evidence="1">Glycerophosphodiester phosphodiesterase</fullName>
    </submittedName>
</protein>
<dbReference type="EMBL" id="WMQV01000005">
    <property type="protein sequence ID" value="MTL93628.1"/>
    <property type="molecule type" value="Genomic_DNA"/>
</dbReference>
<dbReference type="Gene3D" id="3.20.20.190">
    <property type="entry name" value="Phosphatidylinositol (PI) phosphodiesterase"/>
    <property type="match status" value="1"/>
</dbReference>
<proteinExistence type="predicted"/>
<dbReference type="AlphaFoldDB" id="A0A6I3NIF7"/>
<dbReference type="InterPro" id="IPR017946">
    <property type="entry name" value="PLC-like_Pdiesterase_TIM-brl"/>
</dbReference>